<proteinExistence type="predicted"/>
<protein>
    <submittedName>
        <fullName evidence="1">Uncharacterized protein</fullName>
    </submittedName>
</protein>
<organism evidence="1 2">
    <name type="scientific">Myodes glareolus</name>
    <name type="common">Bank vole</name>
    <name type="synonym">Clethrionomys glareolus</name>
    <dbReference type="NCBI Taxonomy" id="447135"/>
    <lineage>
        <taxon>Eukaryota</taxon>
        <taxon>Metazoa</taxon>
        <taxon>Chordata</taxon>
        <taxon>Craniata</taxon>
        <taxon>Vertebrata</taxon>
        <taxon>Euteleostomi</taxon>
        <taxon>Mammalia</taxon>
        <taxon>Eutheria</taxon>
        <taxon>Euarchontoglires</taxon>
        <taxon>Glires</taxon>
        <taxon>Rodentia</taxon>
        <taxon>Myomorpha</taxon>
        <taxon>Muroidea</taxon>
        <taxon>Cricetidae</taxon>
        <taxon>Arvicolinae</taxon>
        <taxon>Myodes</taxon>
    </lineage>
</organism>
<dbReference type="EMBL" id="JBBHLL010000588">
    <property type="protein sequence ID" value="KAK7799837.1"/>
    <property type="molecule type" value="Genomic_DNA"/>
</dbReference>
<dbReference type="Proteomes" id="UP001488838">
    <property type="component" value="Unassembled WGS sequence"/>
</dbReference>
<reference evidence="1 2" key="1">
    <citation type="journal article" date="2023" name="bioRxiv">
        <title>Conserved and derived expression patterns and positive selection on dental genes reveal complex evolutionary context of ever-growing rodent molars.</title>
        <authorList>
            <person name="Calamari Z.T."/>
            <person name="Song A."/>
            <person name="Cohen E."/>
            <person name="Akter M."/>
            <person name="Roy R.D."/>
            <person name="Hallikas O."/>
            <person name="Christensen M.M."/>
            <person name="Li P."/>
            <person name="Marangoni P."/>
            <person name="Jernvall J."/>
            <person name="Klein O.D."/>
        </authorList>
    </citation>
    <scope>NUCLEOTIDE SEQUENCE [LARGE SCALE GENOMIC DNA]</scope>
    <source>
        <strain evidence="1">V071</strain>
    </source>
</reference>
<evidence type="ECO:0000313" key="2">
    <source>
        <dbReference type="Proteomes" id="UP001488838"/>
    </source>
</evidence>
<comment type="caution">
    <text evidence="1">The sequence shown here is derived from an EMBL/GenBank/DDBJ whole genome shotgun (WGS) entry which is preliminary data.</text>
</comment>
<sequence>MAQISLCNSLGCPGTHFVDQAGLCLPSSGIKGACAIKTSFKNFKIGRQWTHLPRFEPSRDAVEMKSMITDSPRNSTLFRSSRRLVGLTFNAKIHNVVPADGTVINYNIPGPEGYRIPLFHFKALLARAAVGAAGGIHIHRCRHFENTLGLHLPFNQLGLWRDYPPLTIPLESTRVQFPAVHNHLQLHLQGLQQSSQELYDSVRFSRETVLAVLELTL</sequence>
<gene>
    <name evidence="1" type="ORF">U0070_011571</name>
</gene>
<evidence type="ECO:0000313" key="1">
    <source>
        <dbReference type="EMBL" id="KAK7799837.1"/>
    </source>
</evidence>
<dbReference type="AlphaFoldDB" id="A0AAW0HC68"/>
<keyword evidence="2" id="KW-1185">Reference proteome</keyword>
<name>A0AAW0HC68_MYOGA</name>
<accession>A0AAW0HC68</accession>